<dbReference type="InterPro" id="IPR057739">
    <property type="entry name" value="Glyco_hydro_29_N"/>
</dbReference>
<protein>
    <recommendedName>
        <fullName evidence="3">alpha-L-fucosidase</fullName>
        <ecNumber evidence="3">3.2.1.51</ecNumber>
    </recommendedName>
</protein>
<dbReference type="Pfam" id="PF01120">
    <property type="entry name" value="Alpha_L_fucos"/>
    <property type="match status" value="1"/>
</dbReference>
<proteinExistence type="inferred from homology"/>
<keyword evidence="6" id="KW-0326">Glycosidase</keyword>
<dbReference type="EMBL" id="JACHVA010000126">
    <property type="protein sequence ID" value="MBC2603345.1"/>
    <property type="molecule type" value="Genomic_DNA"/>
</dbReference>
<dbReference type="PANTHER" id="PTHR10030:SF37">
    <property type="entry name" value="ALPHA-L-FUCOSIDASE-RELATED"/>
    <property type="match status" value="1"/>
</dbReference>
<comment type="caution">
    <text evidence="10">The sequence shown here is derived from an EMBL/GenBank/DDBJ whole genome shotgun (WGS) entry which is preliminary data.</text>
</comment>
<evidence type="ECO:0000256" key="2">
    <source>
        <dbReference type="ARBA" id="ARBA00007951"/>
    </source>
</evidence>
<dbReference type="PANTHER" id="PTHR10030">
    <property type="entry name" value="ALPHA-L-FUCOSIDASE"/>
    <property type="match status" value="1"/>
</dbReference>
<evidence type="ECO:0000256" key="7">
    <source>
        <dbReference type="PIRSR" id="PIRSR001092-1"/>
    </source>
</evidence>
<dbReference type="GO" id="GO:0016139">
    <property type="term" value="P:glycoside catabolic process"/>
    <property type="evidence" value="ECO:0007669"/>
    <property type="project" value="TreeGrafter"/>
</dbReference>
<dbReference type="Gene3D" id="3.20.20.80">
    <property type="entry name" value="Glycosidases"/>
    <property type="match status" value="1"/>
</dbReference>
<sequence>MKIETPSNSWFRQATYGLFLHWGPYSQHGRGEQVLMRELLNQEEYAEQACRWNPQHFDANEWAKVAVDGGFRYAVLTTRHHDGYCLWDTDTTDYSSAQQAPKKDYVREYTDAFRAAGLKVGLYFSWSDFRLPALFAGPEKDPEGWAQIREYAHEQVRELMTRYGKIDILWFDGVWPGSAKDWRSAELVSEIKRLQPGILVNNRLGYRAPESENSDEFGANEDEGGDFGTPEHRIQAVPGKLWETCQVSTWRLWSHTPGERWRSAEHILDMLTEASSKGGNLLLNVGPDSGGRIPQDFINRSNAIGDWLKVNGEAVYGTEPVDVGECVLFGRECRRGNTVYLIIRFWPGKELRLQGLATGVKQATLLGDRRPLSIERDSYGILISGLPEKQPHPLFSVIKLELDGEPETLESYHPGLWGGDPSRLLSWAQKRGNSVMASTVEEVATPGA</sequence>
<keyword evidence="5" id="KW-0378">Hydrolase</keyword>
<dbReference type="Proteomes" id="UP000525652">
    <property type="component" value="Unassembled WGS sequence"/>
</dbReference>
<dbReference type="GO" id="GO:0005764">
    <property type="term" value="C:lysosome"/>
    <property type="evidence" value="ECO:0007669"/>
    <property type="project" value="TreeGrafter"/>
</dbReference>
<dbReference type="PRINTS" id="PR00741">
    <property type="entry name" value="GLHYDRLASE29"/>
</dbReference>
<dbReference type="RefSeq" id="WP_185693977.1">
    <property type="nucleotide sequence ID" value="NZ_JACHVA010000126.1"/>
</dbReference>
<feature type="region of interest" description="Disordered" evidence="8">
    <location>
        <begin position="210"/>
        <end position="231"/>
    </location>
</feature>
<dbReference type="EC" id="3.2.1.51" evidence="3"/>
<gene>
    <name evidence="10" type="ORF">H5P30_16300</name>
</gene>
<dbReference type="GO" id="GO:0006004">
    <property type="term" value="P:fucose metabolic process"/>
    <property type="evidence" value="ECO:0007669"/>
    <property type="project" value="InterPro"/>
</dbReference>
<evidence type="ECO:0000259" key="9">
    <source>
        <dbReference type="Pfam" id="PF01120"/>
    </source>
</evidence>
<accession>A0A7X1B2S1</accession>
<evidence type="ECO:0000256" key="6">
    <source>
        <dbReference type="ARBA" id="ARBA00023295"/>
    </source>
</evidence>
<dbReference type="AlphaFoldDB" id="A0A7X1B2S1"/>
<feature type="compositionally biased region" description="Acidic residues" evidence="8">
    <location>
        <begin position="212"/>
        <end position="225"/>
    </location>
</feature>
<evidence type="ECO:0000256" key="3">
    <source>
        <dbReference type="ARBA" id="ARBA00012662"/>
    </source>
</evidence>
<feature type="domain" description="Glycoside hydrolase family 29 N-terminal" evidence="9">
    <location>
        <begin position="5"/>
        <end position="313"/>
    </location>
</feature>
<dbReference type="InterPro" id="IPR000933">
    <property type="entry name" value="Glyco_hydro_29"/>
</dbReference>
<evidence type="ECO:0000256" key="5">
    <source>
        <dbReference type="ARBA" id="ARBA00022801"/>
    </source>
</evidence>
<evidence type="ECO:0000256" key="1">
    <source>
        <dbReference type="ARBA" id="ARBA00004071"/>
    </source>
</evidence>
<evidence type="ECO:0000313" key="10">
    <source>
        <dbReference type="EMBL" id="MBC2603345.1"/>
    </source>
</evidence>
<dbReference type="InterPro" id="IPR017853">
    <property type="entry name" value="GH"/>
</dbReference>
<keyword evidence="4" id="KW-0732">Signal</keyword>
<dbReference type="SUPFAM" id="SSF51445">
    <property type="entry name" value="(Trans)glycosidases"/>
    <property type="match status" value="1"/>
</dbReference>
<dbReference type="InterPro" id="IPR016286">
    <property type="entry name" value="FUC_metazoa-typ"/>
</dbReference>
<comment type="function">
    <text evidence="1">Alpha-L-fucosidase is responsible for hydrolyzing the alpha-1,6-linked fucose joined to the reducing-end N-acetylglucosamine of the carbohydrate moieties of glycoproteins.</text>
</comment>
<evidence type="ECO:0000256" key="4">
    <source>
        <dbReference type="ARBA" id="ARBA00022729"/>
    </source>
</evidence>
<evidence type="ECO:0000256" key="8">
    <source>
        <dbReference type="SAM" id="MobiDB-lite"/>
    </source>
</evidence>
<dbReference type="PIRSF" id="PIRSF001092">
    <property type="entry name" value="Alpha-L-fucosidase"/>
    <property type="match status" value="1"/>
</dbReference>
<feature type="site" description="May be important for catalysis" evidence="7">
    <location>
        <position position="245"/>
    </location>
</feature>
<name>A0A7X1B2S1_9BACT</name>
<dbReference type="GO" id="GO:0004560">
    <property type="term" value="F:alpha-L-fucosidase activity"/>
    <property type="evidence" value="ECO:0007669"/>
    <property type="project" value="InterPro"/>
</dbReference>
<comment type="similarity">
    <text evidence="2">Belongs to the glycosyl hydrolase 29 family.</text>
</comment>
<organism evidence="10 11">
    <name type="scientific">Puniceicoccus vermicola</name>
    <dbReference type="NCBI Taxonomy" id="388746"/>
    <lineage>
        <taxon>Bacteria</taxon>
        <taxon>Pseudomonadati</taxon>
        <taxon>Verrucomicrobiota</taxon>
        <taxon>Opitutia</taxon>
        <taxon>Puniceicoccales</taxon>
        <taxon>Puniceicoccaceae</taxon>
        <taxon>Puniceicoccus</taxon>
    </lineage>
</organism>
<keyword evidence="11" id="KW-1185">Reference proteome</keyword>
<dbReference type="SMART" id="SM00812">
    <property type="entry name" value="Alpha_L_fucos"/>
    <property type="match status" value="1"/>
</dbReference>
<evidence type="ECO:0000313" key="11">
    <source>
        <dbReference type="Proteomes" id="UP000525652"/>
    </source>
</evidence>
<reference evidence="10 11" key="1">
    <citation type="submission" date="2020-07" db="EMBL/GenBank/DDBJ databases">
        <authorList>
            <person name="Feng X."/>
        </authorList>
    </citation>
    <scope>NUCLEOTIDE SEQUENCE [LARGE SCALE GENOMIC DNA]</scope>
    <source>
        <strain evidence="10 11">JCM14086</strain>
    </source>
</reference>